<organism evidence="2 3">
    <name type="scientific">Amniculicola lignicola CBS 123094</name>
    <dbReference type="NCBI Taxonomy" id="1392246"/>
    <lineage>
        <taxon>Eukaryota</taxon>
        <taxon>Fungi</taxon>
        <taxon>Dikarya</taxon>
        <taxon>Ascomycota</taxon>
        <taxon>Pezizomycotina</taxon>
        <taxon>Dothideomycetes</taxon>
        <taxon>Pleosporomycetidae</taxon>
        <taxon>Pleosporales</taxon>
        <taxon>Amniculicolaceae</taxon>
        <taxon>Amniculicola</taxon>
    </lineage>
</organism>
<accession>A0A6A5W0I1</accession>
<protein>
    <recommendedName>
        <fullName evidence="1">HTH psq-type domain-containing protein</fullName>
    </recommendedName>
</protein>
<dbReference type="Pfam" id="PF05225">
    <property type="entry name" value="HTH_psq"/>
    <property type="match status" value="1"/>
</dbReference>
<dbReference type="InterPro" id="IPR007889">
    <property type="entry name" value="HTH_Psq"/>
</dbReference>
<reference evidence="2" key="1">
    <citation type="journal article" date="2020" name="Stud. Mycol.">
        <title>101 Dothideomycetes genomes: a test case for predicting lifestyles and emergence of pathogens.</title>
        <authorList>
            <person name="Haridas S."/>
            <person name="Albert R."/>
            <person name="Binder M."/>
            <person name="Bloem J."/>
            <person name="Labutti K."/>
            <person name="Salamov A."/>
            <person name="Andreopoulos B."/>
            <person name="Baker S."/>
            <person name="Barry K."/>
            <person name="Bills G."/>
            <person name="Bluhm B."/>
            <person name="Cannon C."/>
            <person name="Castanera R."/>
            <person name="Culley D."/>
            <person name="Daum C."/>
            <person name="Ezra D."/>
            <person name="Gonzalez J."/>
            <person name="Henrissat B."/>
            <person name="Kuo A."/>
            <person name="Liang C."/>
            <person name="Lipzen A."/>
            <person name="Lutzoni F."/>
            <person name="Magnuson J."/>
            <person name="Mondo S."/>
            <person name="Nolan M."/>
            <person name="Ohm R."/>
            <person name="Pangilinan J."/>
            <person name="Park H.-J."/>
            <person name="Ramirez L."/>
            <person name="Alfaro M."/>
            <person name="Sun H."/>
            <person name="Tritt A."/>
            <person name="Yoshinaga Y."/>
            <person name="Zwiers L.-H."/>
            <person name="Turgeon B."/>
            <person name="Goodwin S."/>
            <person name="Spatafora J."/>
            <person name="Crous P."/>
            <person name="Grigoriev I."/>
        </authorList>
    </citation>
    <scope>NUCLEOTIDE SEQUENCE</scope>
    <source>
        <strain evidence="2">CBS 123094</strain>
    </source>
</reference>
<dbReference type="Proteomes" id="UP000799779">
    <property type="component" value="Unassembled WGS sequence"/>
</dbReference>
<sequence length="51" mass="5572">IDAHELAIQLATRDYNAGTFTSQQAAAKVYGLPQSTLYNRLHSITTSIASY</sequence>
<feature type="non-terminal residue" evidence="2">
    <location>
        <position position="1"/>
    </location>
</feature>
<name>A0A6A5W0I1_9PLEO</name>
<dbReference type="GO" id="GO:0003677">
    <property type="term" value="F:DNA binding"/>
    <property type="evidence" value="ECO:0007669"/>
    <property type="project" value="InterPro"/>
</dbReference>
<feature type="domain" description="HTH psq-type" evidence="1">
    <location>
        <begin position="8"/>
        <end position="43"/>
    </location>
</feature>
<evidence type="ECO:0000259" key="1">
    <source>
        <dbReference type="Pfam" id="PF05225"/>
    </source>
</evidence>
<dbReference type="EMBL" id="ML977659">
    <property type="protein sequence ID" value="KAF1994488.1"/>
    <property type="molecule type" value="Genomic_DNA"/>
</dbReference>
<dbReference type="AlphaFoldDB" id="A0A6A5W0I1"/>
<proteinExistence type="predicted"/>
<dbReference type="Gene3D" id="1.10.10.60">
    <property type="entry name" value="Homeodomain-like"/>
    <property type="match status" value="1"/>
</dbReference>
<dbReference type="InterPro" id="IPR009057">
    <property type="entry name" value="Homeodomain-like_sf"/>
</dbReference>
<evidence type="ECO:0000313" key="3">
    <source>
        <dbReference type="Proteomes" id="UP000799779"/>
    </source>
</evidence>
<dbReference type="SUPFAM" id="SSF46689">
    <property type="entry name" value="Homeodomain-like"/>
    <property type="match status" value="1"/>
</dbReference>
<gene>
    <name evidence="2" type="ORF">P154DRAFT_447532</name>
</gene>
<keyword evidence="3" id="KW-1185">Reference proteome</keyword>
<dbReference type="OrthoDB" id="3787382at2759"/>
<evidence type="ECO:0000313" key="2">
    <source>
        <dbReference type="EMBL" id="KAF1994488.1"/>
    </source>
</evidence>